<dbReference type="Proteomes" id="UP000610124">
    <property type="component" value="Unassembled WGS sequence"/>
</dbReference>
<evidence type="ECO:0000256" key="4">
    <source>
        <dbReference type="ARBA" id="ARBA00023002"/>
    </source>
</evidence>
<evidence type="ECO:0000313" key="9">
    <source>
        <dbReference type="EMBL" id="OEV34623.1"/>
    </source>
</evidence>
<dbReference type="EMBL" id="JPRF03000043">
    <property type="protein sequence ID" value="OEV34623.1"/>
    <property type="molecule type" value="Genomic_DNA"/>
</dbReference>
<reference evidence="9" key="4">
    <citation type="submission" date="2016-08" db="EMBL/GenBank/DDBJ databases">
        <title>Sequencing, Assembly and Comparative Genomics of S. aureofaciens ATCC 10762.</title>
        <authorList>
            <person name="Gradnigo J.S."/>
            <person name="Johnson N."/>
            <person name="Somerville G.A."/>
        </authorList>
    </citation>
    <scope>NUCLEOTIDE SEQUENCE [LARGE SCALE GENOMIC DNA]</scope>
    <source>
        <strain evidence="9">ATCC 10762</strain>
    </source>
</reference>
<keyword evidence="10" id="KW-1185">Reference proteome</keyword>
<reference evidence="8 11" key="1">
    <citation type="journal article" date="2014" name="Int. J. Syst. Evol. Microbiol.">
        <title>Complete genome sequence of Corynebacterium casei LMG S-19264T (=DSM 44701T), isolated from a smear-ripened cheese.</title>
        <authorList>
            <consortium name="US DOE Joint Genome Institute (JGI-PGF)"/>
            <person name="Walter F."/>
            <person name="Albersmeier A."/>
            <person name="Kalinowski J."/>
            <person name="Ruckert C."/>
        </authorList>
    </citation>
    <scope>NUCLEOTIDE SEQUENCE [LARGE SCALE GENOMIC DNA]</scope>
    <source>
        <strain evidence="8 11">JCM 4434</strain>
    </source>
</reference>
<reference evidence="8" key="5">
    <citation type="submission" date="2020-09" db="EMBL/GenBank/DDBJ databases">
        <authorList>
            <person name="Sun Q."/>
            <person name="Ohkuma M."/>
        </authorList>
    </citation>
    <scope>NUCLEOTIDE SEQUENCE</scope>
    <source>
        <strain evidence="8">JCM 4434</strain>
    </source>
</reference>
<dbReference type="SUPFAM" id="SSF48056">
    <property type="entry name" value="Di-copper centre-containing domain"/>
    <property type="match status" value="1"/>
</dbReference>
<dbReference type="PANTHER" id="PTHR11474:SF126">
    <property type="entry name" value="TYROSINASE-LIKE PROTEIN TYR-1-RELATED"/>
    <property type="match status" value="1"/>
</dbReference>
<proteinExistence type="inferred from homology"/>
<comment type="cofactor">
    <cofactor evidence="1">
        <name>Cu(2+)</name>
        <dbReference type="ChEBI" id="CHEBI:29036"/>
    </cofactor>
</comment>
<feature type="region of interest" description="Disordered" evidence="6">
    <location>
        <begin position="1"/>
        <end position="32"/>
    </location>
</feature>
<evidence type="ECO:0000259" key="7">
    <source>
        <dbReference type="Pfam" id="PF00264"/>
    </source>
</evidence>
<dbReference type="InterPro" id="IPR008922">
    <property type="entry name" value="Di-copper_centre_dom_sf"/>
</dbReference>
<evidence type="ECO:0000313" key="10">
    <source>
        <dbReference type="Proteomes" id="UP000037395"/>
    </source>
</evidence>
<dbReference type="Gene3D" id="1.10.1280.10">
    <property type="entry name" value="Di-copper center containing domain from catechol oxidase"/>
    <property type="match status" value="1"/>
</dbReference>
<dbReference type="Pfam" id="PF00264">
    <property type="entry name" value="Tyrosinase"/>
    <property type="match status" value="1"/>
</dbReference>
<feature type="compositionally biased region" description="Low complexity" evidence="6">
    <location>
        <begin position="160"/>
        <end position="171"/>
    </location>
</feature>
<keyword evidence="4" id="KW-0560">Oxidoreductase</keyword>
<dbReference type="PANTHER" id="PTHR11474">
    <property type="entry name" value="TYROSINASE FAMILY MEMBER"/>
    <property type="match status" value="1"/>
</dbReference>
<keyword evidence="3" id="KW-0479">Metal-binding</keyword>
<accession>A0A1E7N2E9</accession>
<dbReference type="Proteomes" id="UP000037395">
    <property type="component" value="Unassembled WGS sequence"/>
</dbReference>
<evidence type="ECO:0000256" key="3">
    <source>
        <dbReference type="ARBA" id="ARBA00022723"/>
    </source>
</evidence>
<evidence type="ECO:0000256" key="5">
    <source>
        <dbReference type="ARBA" id="ARBA00023008"/>
    </source>
</evidence>
<protein>
    <recommendedName>
        <fullName evidence="7">Tyrosinase copper-binding domain-containing protein</fullName>
    </recommendedName>
</protein>
<keyword evidence="5" id="KW-0186">Copper</keyword>
<feature type="domain" description="Tyrosinase copper-binding" evidence="7">
    <location>
        <begin position="78"/>
        <end position="155"/>
    </location>
</feature>
<evidence type="ECO:0000256" key="6">
    <source>
        <dbReference type="SAM" id="MobiDB-lite"/>
    </source>
</evidence>
<dbReference type="GO" id="GO:0016491">
    <property type="term" value="F:oxidoreductase activity"/>
    <property type="evidence" value="ECO:0007669"/>
    <property type="project" value="UniProtKB-KW"/>
</dbReference>
<name>A0A1E7N2E9_KITAU</name>
<reference evidence="10" key="3">
    <citation type="submission" date="2016-08" db="EMBL/GenBank/DDBJ databases">
        <title>Sequencing, assembly and comparative genomics of S. aureofaciens ATCC 10762.</title>
        <authorList>
            <person name="Gradnigo J.S."/>
            <person name="Johnson N."/>
            <person name="Somerville G.A."/>
        </authorList>
    </citation>
    <scope>NUCLEOTIDE SEQUENCE [LARGE SCALE GENOMIC DNA]</scope>
    <source>
        <strain evidence="10">ATCC 10762 / DSM 40127 / CCM 3239 / JCM 4008 / LMG 5968 / NBRC 12843 / NCIMB 8234 / A-377</strain>
    </source>
</reference>
<organism evidence="9 10">
    <name type="scientific">Kitasatospora aureofaciens</name>
    <name type="common">Streptomyces aureofaciens</name>
    <dbReference type="NCBI Taxonomy" id="1894"/>
    <lineage>
        <taxon>Bacteria</taxon>
        <taxon>Bacillati</taxon>
        <taxon>Actinomycetota</taxon>
        <taxon>Actinomycetes</taxon>
        <taxon>Kitasatosporales</taxon>
        <taxon>Streptomycetaceae</taxon>
        <taxon>Kitasatospora</taxon>
    </lineage>
</organism>
<dbReference type="AlphaFoldDB" id="A0A1E7N2E9"/>
<feature type="compositionally biased region" description="Basic and acidic residues" evidence="6">
    <location>
        <begin position="9"/>
        <end position="27"/>
    </location>
</feature>
<sequence length="177" mass="19880">MARCTVEPLMRDTDTHTSGRHHPDAARRGLSPGWRAAEQGWGVVRPRRTRPSLDHRNLDQAGRDRFNQALKQVHTSGAYGQLAAVHADMSHRMHSMSGPVGTQRFLPWHRRYLLKLENLLRSVQPALTVPYWDYANDHARPDWGAPGDYRFSGKTGPGRAGPAARPGPLLPIQSFPR</sequence>
<reference evidence="9 10" key="2">
    <citation type="submission" date="2014-07" db="EMBL/GenBank/DDBJ databases">
        <authorList>
            <person name="Zhang J.E."/>
            <person name="Yang H."/>
            <person name="Guo J."/>
            <person name="Deng Z."/>
            <person name="Luo H."/>
            <person name="Luo M."/>
            <person name="Zhao B."/>
        </authorList>
    </citation>
    <scope>NUCLEOTIDE SEQUENCE [LARGE SCALE GENOMIC DNA]</scope>
    <source>
        <strain evidence="9">ATCC 10762</strain>
        <strain evidence="10">ATCC 10762 / DSM 40127 / CCM 3239 / JCM 4008 / LMG 5968 / NBRC 12843 / NCIMB 8234 / A-377</strain>
    </source>
</reference>
<comment type="similarity">
    <text evidence="2">Belongs to the tyrosinase family.</text>
</comment>
<dbReference type="GO" id="GO:0046872">
    <property type="term" value="F:metal ion binding"/>
    <property type="evidence" value="ECO:0007669"/>
    <property type="project" value="UniProtKB-KW"/>
</dbReference>
<dbReference type="InterPro" id="IPR002227">
    <property type="entry name" value="Tyrosinase_Cu-bd"/>
</dbReference>
<dbReference type="EMBL" id="BMUB01000026">
    <property type="protein sequence ID" value="GGV01640.1"/>
    <property type="molecule type" value="Genomic_DNA"/>
</dbReference>
<evidence type="ECO:0000313" key="8">
    <source>
        <dbReference type="EMBL" id="GGV01640.1"/>
    </source>
</evidence>
<dbReference type="KEGG" id="kau:B6264_26805"/>
<feature type="region of interest" description="Disordered" evidence="6">
    <location>
        <begin position="146"/>
        <end position="177"/>
    </location>
</feature>
<evidence type="ECO:0000256" key="1">
    <source>
        <dbReference type="ARBA" id="ARBA00001973"/>
    </source>
</evidence>
<evidence type="ECO:0000256" key="2">
    <source>
        <dbReference type="ARBA" id="ARBA00009928"/>
    </source>
</evidence>
<gene>
    <name evidence="8" type="ORF">GCM10010502_65250</name>
    <name evidence="9" type="ORF">HS99_0008990</name>
</gene>
<evidence type="ECO:0000313" key="11">
    <source>
        <dbReference type="Proteomes" id="UP000610124"/>
    </source>
</evidence>
<comment type="caution">
    <text evidence="9">The sequence shown here is derived from an EMBL/GenBank/DDBJ whole genome shotgun (WGS) entry which is preliminary data.</text>
</comment>
<dbReference type="InterPro" id="IPR050316">
    <property type="entry name" value="Tyrosinase/Hemocyanin"/>
</dbReference>
<accession>A0A8H9LR50</accession>